<dbReference type="Pfam" id="PF01544">
    <property type="entry name" value="CorA"/>
    <property type="match status" value="1"/>
</dbReference>
<evidence type="ECO:0000313" key="10">
    <source>
        <dbReference type="Proteomes" id="UP000288227"/>
    </source>
</evidence>
<dbReference type="InterPro" id="IPR002523">
    <property type="entry name" value="MgTranspt_CorA/ZnTranspt_ZntB"/>
</dbReference>
<evidence type="ECO:0000256" key="8">
    <source>
        <dbReference type="RuleBase" id="RU362010"/>
    </source>
</evidence>
<dbReference type="GO" id="GO:0050897">
    <property type="term" value="F:cobalt ion binding"/>
    <property type="evidence" value="ECO:0007669"/>
    <property type="project" value="TreeGrafter"/>
</dbReference>
<dbReference type="FunFam" id="1.20.58.340:FF:000012">
    <property type="entry name" value="Magnesium transport protein CorA"/>
    <property type="match status" value="1"/>
</dbReference>
<dbReference type="SUPFAM" id="SSF143865">
    <property type="entry name" value="CorA soluble domain-like"/>
    <property type="match status" value="1"/>
</dbReference>
<comment type="function">
    <text evidence="8">Mediates influx of magnesium ions.</text>
</comment>
<dbReference type="InterPro" id="IPR004488">
    <property type="entry name" value="Mg/Co-transport_prot_CorA"/>
</dbReference>
<name>A0A401U931_9BACT</name>
<comment type="subcellular location">
    <subcellularLocation>
        <location evidence="1">Cell membrane</location>
        <topology evidence="1">Multi-pass membrane protein</topology>
    </subcellularLocation>
    <subcellularLocation>
        <location evidence="8">Membrane</location>
        <topology evidence="8">Multi-pass membrane protein</topology>
    </subcellularLocation>
</comment>
<accession>A0A401U931</accession>
<dbReference type="OrthoDB" id="9803416at2"/>
<proteinExistence type="inferred from homology"/>
<dbReference type="Gene3D" id="3.30.460.20">
    <property type="entry name" value="CorA soluble domain-like"/>
    <property type="match status" value="1"/>
</dbReference>
<sequence>MTNSNHSPTELPLGEGPVILELIRYDRETYDRFNNLGANEIIENLDSKKVNWVNVDGLQDKKILDKLQAHFCLHTLLVDDITNDQRPKAEEYDDYLFFTLKMLYRIEGRTIDYEQISFVLSTNYLISFQEKEGDLFDHFRERIRLDQGRVRKQQADYLLYRLLDTIVDNYYIILEKIGEQIEDIEEEIDKGSTHQTFKQIQKIKKELIFLRKAVYPLRDAVSKLVKGETSFIKDETLRFYADIYDHVVHLIDSLDTYKDLTSALMDIHMNTQNNRMTEVMKVLAVISTIFIPLTFIVGVYGMNFDNMPELHARWGYPLTWVVMVCIGAGMLLFFKKKKWF</sequence>
<evidence type="ECO:0000256" key="7">
    <source>
        <dbReference type="ARBA" id="ARBA00023136"/>
    </source>
</evidence>
<keyword evidence="3 8" id="KW-0813">Transport</keyword>
<dbReference type="CDD" id="cd12828">
    <property type="entry name" value="TmCorA-like_1"/>
    <property type="match status" value="1"/>
</dbReference>
<evidence type="ECO:0000256" key="2">
    <source>
        <dbReference type="ARBA" id="ARBA00009765"/>
    </source>
</evidence>
<dbReference type="PANTHER" id="PTHR46494">
    <property type="entry name" value="CORA FAMILY METAL ION TRANSPORTER (EUROFUNG)"/>
    <property type="match status" value="1"/>
</dbReference>
<evidence type="ECO:0000256" key="3">
    <source>
        <dbReference type="ARBA" id="ARBA00022448"/>
    </source>
</evidence>
<keyword evidence="7 8" id="KW-0472">Membrane</keyword>
<keyword evidence="10" id="KW-1185">Reference proteome</keyword>
<organism evidence="9 10">
    <name type="scientific">Chryseotalea sanaruensis</name>
    <dbReference type="NCBI Taxonomy" id="2482724"/>
    <lineage>
        <taxon>Bacteria</taxon>
        <taxon>Pseudomonadati</taxon>
        <taxon>Bacteroidota</taxon>
        <taxon>Cytophagia</taxon>
        <taxon>Cytophagales</taxon>
        <taxon>Chryseotaleaceae</taxon>
        <taxon>Chryseotalea</taxon>
    </lineage>
</organism>
<dbReference type="Proteomes" id="UP000288227">
    <property type="component" value="Unassembled WGS sequence"/>
</dbReference>
<gene>
    <name evidence="8 9" type="primary">corA</name>
    <name evidence="9" type="ORF">SanaruYs_16120</name>
</gene>
<comment type="caution">
    <text evidence="9">The sequence shown here is derived from an EMBL/GenBank/DDBJ whole genome shotgun (WGS) entry which is preliminary data.</text>
</comment>
<keyword evidence="6 8" id="KW-1133">Transmembrane helix</keyword>
<evidence type="ECO:0000256" key="6">
    <source>
        <dbReference type="ARBA" id="ARBA00022989"/>
    </source>
</evidence>
<dbReference type="InterPro" id="IPR045861">
    <property type="entry name" value="CorA_cytoplasmic_dom"/>
</dbReference>
<dbReference type="GO" id="GO:0005886">
    <property type="term" value="C:plasma membrane"/>
    <property type="evidence" value="ECO:0007669"/>
    <property type="project" value="UniProtKB-SubCell"/>
</dbReference>
<keyword evidence="8" id="KW-0460">Magnesium</keyword>
<feature type="transmembrane region" description="Helical" evidence="8">
    <location>
        <begin position="314"/>
        <end position="334"/>
    </location>
</feature>
<dbReference type="GO" id="GO:0000287">
    <property type="term" value="F:magnesium ion binding"/>
    <property type="evidence" value="ECO:0007669"/>
    <property type="project" value="TreeGrafter"/>
</dbReference>
<evidence type="ECO:0000313" key="9">
    <source>
        <dbReference type="EMBL" id="GCC51387.1"/>
    </source>
</evidence>
<comment type="similarity">
    <text evidence="2 8">Belongs to the CorA metal ion transporter (MIT) (TC 1.A.35) family.</text>
</comment>
<dbReference type="GO" id="GO:0015095">
    <property type="term" value="F:magnesium ion transmembrane transporter activity"/>
    <property type="evidence" value="ECO:0007669"/>
    <property type="project" value="UniProtKB-UniRule"/>
</dbReference>
<dbReference type="InterPro" id="IPR045863">
    <property type="entry name" value="CorA_TM1_TM2"/>
</dbReference>
<keyword evidence="8" id="KW-0406">Ion transport</keyword>
<dbReference type="SUPFAM" id="SSF144083">
    <property type="entry name" value="Magnesium transport protein CorA, transmembrane region"/>
    <property type="match status" value="1"/>
</dbReference>
<keyword evidence="4 8" id="KW-1003">Cell membrane</keyword>
<dbReference type="RefSeq" id="WP_127122053.1">
    <property type="nucleotide sequence ID" value="NZ_BHXQ01000003.1"/>
</dbReference>
<dbReference type="GO" id="GO:0015087">
    <property type="term" value="F:cobalt ion transmembrane transporter activity"/>
    <property type="evidence" value="ECO:0007669"/>
    <property type="project" value="UniProtKB-UniRule"/>
</dbReference>
<keyword evidence="5 8" id="KW-0812">Transmembrane</keyword>
<evidence type="ECO:0000256" key="5">
    <source>
        <dbReference type="ARBA" id="ARBA00022692"/>
    </source>
</evidence>
<evidence type="ECO:0000256" key="1">
    <source>
        <dbReference type="ARBA" id="ARBA00004651"/>
    </source>
</evidence>
<feature type="transmembrane region" description="Helical" evidence="8">
    <location>
        <begin position="282"/>
        <end position="302"/>
    </location>
</feature>
<dbReference type="AlphaFoldDB" id="A0A401U931"/>
<protein>
    <recommendedName>
        <fullName evidence="8">Magnesium transport protein CorA</fullName>
    </recommendedName>
</protein>
<dbReference type="EMBL" id="BHXQ01000003">
    <property type="protein sequence ID" value="GCC51387.1"/>
    <property type="molecule type" value="Genomic_DNA"/>
</dbReference>
<dbReference type="PANTHER" id="PTHR46494:SF1">
    <property type="entry name" value="CORA FAMILY METAL ION TRANSPORTER (EUROFUNG)"/>
    <property type="match status" value="1"/>
</dbReference>
<dbReference type="NCBIfam" id="TIGR00383">
    <property type="entry name" value="corA"/>
    <property type="match status" value="1"/>
</dbReference>
<reference evidence="9 10" key="1">
    <citation type="submission" date="2018-11" db="EMBL/GenBank/DDBJ databases">
        <title>Chryseotalea sanarue gen. nov., sp., nov., a member of the family Cytophagaceae, isolated from a brackish lake in Hamamatsu Japan.</title>
        <authorList>
            <person name="Maejima Y."/>
            <person name="Iino T."/>
            <person name="Muraguchi Y."/>
            <person name="Fukuda K."/>
            <person name="Ohkuma M."/>
            <person name="Moriuchi R."/>
            <person name="Dohra H."/>
            <person name="Kimbara K."/>
            <person name="Shintani M."/>
        </authorList>
    </citation>
    <scope>NUCLEOTIDE SEQUENCE [LARGE SCALE GENOMIC DNA]</scope>
    <source>
        <strain evidence="9 10">Ys</strain>
    </source>
</reference>
<dbReference type="Gene3D" id="1.20.58.340">
    <property type="entry name" value="Magnesium transport protein CorA, transmembrane region"/>
    <property type="match status" value="2"/>
</dbReference>
<evidence type="ECO:0000256" key="4">
    <source>
        <dbReference type="ARBA" id="ARBA00022475"/>
    </source>
</evidence>